<reference evidence="1" key="1">
    <citation type="journal article" date="2014" name="Int. J. Syst. Evol. Microbiol.">
        <title>Complete genome sequence of Corynebacterium casei LMG S-19264T (=DSM 44701T), isolated from a smear-ripened cheese.</title>
        <authorList>
            <consortium name="US DOE Joint Genome Institute (JGI-PGF)"/>
            <person name="Walter F."/>
            <person name="Albersmeier A."/>
            <person name="Kalinowski J."/>
            <person name="Ruckert C."/>
        </authorList>
    </citation>
    <scope>NUCLEOTIDE SEQUENCE</scope>
    <source>
        <strain evidence="1">CGMCC 4.7201</strain>
    </source>
</reference>
<dbReference type="EMBL" id="BMMS01000055">
    <property type="protein sequence ID" value="GGP00268.1"/>
    <property type="molecule type" value="Genomic_DNA"/>
</dbReference>
<keyword evidence="2" id="KW-1185">Reference proteome</keyword>
<protein>
    <submittedName>
        <fullName evidence="1">Uncharacterized protein</fullName>
    </submittedName>
</protein>
<organism evidence="1 2">
    <name type="scientific">Wenjunlia tyrosinilytica</name>
    <dbReference type="NCBI Taxonomy" id="1544741"/>
    <lineage>
        <taxon>Bacteria</taxon>
        <taxon>Bacillati</taxon>
        <taxon>Actinomycetota</taxon>
        <taxon>Actinomycetes</taxon>
        <taxon>Kitasatosporales</taxon>
        <taxon>Streptomycetaceae</taxon>
        <taxon>Wenjunlia</taxon>
    </lineage>
</organism>
<reference evidence="1" key="2">
    <citation type="submission" date="2020-09" db="EMBL/GenBank/DDBJ databases">
        <authorList>
            <person name="Sun Q."/>
            <person name="Zhou Y."/>
        </authorList>
    </citation>
    <scope>NUCLEOTIDE SEQUENCE</scope>
    <source>
        <strain evidence="1">CGMCC 4.7201</strain>
    </source>
</reference>
<dbReference type="RefSeq" id="WP_189135724.1">
    <property type="nucleotide sequence ID" value="NZ_BMMS01000055.1"/>
</dbReference>
<name>A0A917ZY13_9ACTN</name>
<gene>
    <name evidence="1" type="ORF">GCM10012280_68650</name>
</gene>
<comment type="caution">
    <text evidence="1">The sequence shown here is derived from an EMBL/GenBank/DDBJ whole genome shotgun (WGS) entry which is preliminary data.</text>
</comment>
<proteinExistence type="predicted"/>
<dbReference type="Proteomes" id="UP000641932">
    <property type="component" value="Unassembled WGS sequence"/>
</dbReference>
<sequence>MTWWHILAQLPVLTSHRKPISDDRRRLAVSAYIWTRATEGEPDFAPCPPHIAPDPALRAVWTRERHNVFHWLRTTDYQPYYGALKPLLEDHTEHLTKAIDRR</sequence>
<accession>A0A917ZY13</accession>
<evidence type="ECO:0000313" key="2">
    <source>
        <dbReference type="Proteomes" id="UP000641932"/>
    </source>
</evidence>
<evidence type="ECO:0000313" key="1">
    <source>
        <dbReference type="EMBL" id="GGP00268.1"/>
    </source>
</evidence>
<dbReference type="AlphaFoldDB" id="A0A917ZY13"/>